<evidence type="ECO:0000313" key="2">
    <source>
        <dbReference type="EMBL" id="KAJ1217613.1"/>
    </source>
</evidence>
<dbReference type="EMBL" id="JANPWB010000001">
    <property type="protein sequence ID" value="KAJ1217613.1"/>
    <property type="molecule type" value="Genomic_DNA"/>
</dbReference>
<dbReference type="AlphaFoldDB" id="A0AAV7WYV0"/>
<reference evidence="2" key="1">
    <citation type="journal article" date="2022" name="bioRxiv">
        <title>Sequencing and chromosome-scale assembly of the giantPleurodeles waltlgenome.</title>
        <authorList>
            <person name="Brown T."/>
            <person name="Elewa A."/>
            <person name="Iarovenko S."/>
            <person name="Subramanian E."/>
            <person name="Araus A.J."/>
            <person name="Petzold A."/>
            <person name="Susuki M."/>
            <person name="Suzuki K.-i.T."/>
            <person name="Hayashi T."/>
            <person name="Toyoda A."/>
            <person name="Oliveira C."/>
            <person name="Osipova E."/>
            <person name="Leigh N.D."/>
            <person name="Simon A."/>
            <person name="Yun M.H."/>
        </authorList>
    </citation>
    <scope>NUCLEOTIDE SEQUENCE</scope>
    <source>
        <strain evidence="2">20211129_DDA</strain>
        <tissue evidence="2">Liver</tissue>
    </source>
</reference>
<protein>
    <submittedName>
        <fullName evidence="2">Uncharacterized protein</fullName>
    </submittedName>
</protein>
<name>A0AAV7WYV0_PLEWA</name>
<feature type="compositionally biased region" description="Basic residues" evidence="1">
    <location>
        <begin position="161"/>
        <end position="176"/>
    </location>
</feature>
<evidence type="ECO:0000313" key="3">
    <source>
        <dbReference type="Proteomes" id="UP001066276"/>
    </source>
</evidence>
<proteinExistence type="predicted"/>
<sequence length="297" mass="32553">MGRGQDGGRSGRLSKELRSRPTFLLIILVPAGHNIDEAPPLVPGATLKQPELVAVCPATDQRVQRSEVRLAPWTGSRVSPPEADTACMRQRSDSVWLPVGPPEPRAGEPGWRRHHVLGFLAGERSRELRNTWLGRDLAERPSTNGMRGGGARPSCWYLPPRRPRRGTHSTRSRHGVCARPHPSWARTTSAPTPGSGADLNTSFCPWPGDTDRVQVPEGDWGPDTSTLPPHCQRGLGPSMGARTHRLTAPPRTEKRNNNALSPQGINQPRATDPNKGGANRNKLMRSVRWAECKTIIN</sequence>
<feature type="region of interest" description="Disordered" evidence="1">
    <location>
        <begin position="139"/>
        <end position="196"/>
    </location>
</feature>
<gene>
    <name evidence="2" type="ORF">NDU88_005206</name>
</gene>
<feature type="region of interest" description="Disordered" evidence="1">
    <location>
        <begin position="225"/>
        <end position="284"/>
    </location>
</feature>
<keyword evidence="3" id="KW-1185">Reference proteome</keyword>
<dbReference type="Proteomes" id="UP001066276">
    <property type="component" value="Chromosome 1_1"/>
</dbReference>
<organism evidence="2 3">
    <name type="scientific">Pleurodeles waltl</name>
    <name type="common">Iberian ribbed newt</name>
    <dbReference type="NCBI Taxonomy" id="8319"/>
    <lineage>
        <taxon>Eukaryota</taxon>
        <taxon>Metazoa</taxon>
        <taxon>Chordata</taxon>
        <taxon>Craniata</taxon>
        <taxon>Vertebrata</taxon>
        <taxon>Euteleostomi</taxon>
        <taxon>Amphibia</taxon>
        <taxon>Batrachia</taxon>
        <taxon>Caudata</taxon>
        <taxon>Salamandroidea</taxon>
        <taxon>Salamandridae</taxon>
        <taxon>Pleurodelinae</taxon>
        <taxon>Pleurodeles</taxon>
    </lineage>
</organism>
<feature type="compositionally biased region" description="Polar residues" evidence="1">
    <location>
        <begin position="257"/>
        <end position="269"/>
    </location>
</feature>
<accession>A0AAV7WYV0</accession>
<feature type="compositionally biased region" description="Polar residues" evidence="1">
    <location>
        <begin position="185"/>
        <end position="196"/>
    </location>
</feature>
<evidence type="ECO:0000256" key="1">
    <source>
        <dbReference type="SAM" id="MobiDB-lite"/>
    </source>
</evidence>
<comment type="caution">
    <text evidence="2">The sequence shown here is derived from an EMBL/GenBank/DDBJ whole genome shotgun (WGS) entry which is preliminary data.</text>
</comment>